<dbReference type="Proteomes" id="UP000717585">
    <property type="component" value="Unassembled WGS sequence"/>
</dbReference>
<keyword evidence="12" id="KW-0032">Aminotransferase</keyword>
<name>A0A8J6B9V9_9EUKA</name>
<dbReference type="GO" id="GO:0046512">
    <property type="term" value="P:sphingosine biosynthetic process"/>
    <property type="evidence" value="ECO:0007669"/>
    <property type="project" value="TreeGrafter"/>
</dbReference>
<comment type="pathway">
    <text evidence="3">Sphingolipid metabolism.</text>
</comment>
<evidence type="ECO:0000313" key="13">
    <source>
        <dbReference type="Proteomes" id="UP000717585"/>
    </source>
</evidence>
<evidence type="ECO:0000256" key="5">
    <source>
        <dbReference type="ARBA" id="ARBA00013220"/>
    </source>
</evidence>
<dbReference type="SUPFAM" id="SSF53383">
    <property type="entry name" value="PLP-dependent transferases"/>
    <property type="match status" value="1"/>
</dbReference>
<dbReference type="InterPro" id="IPR050087">
    <property type="entry name" value="AON_synthase_class-II"/>
</dbReference>
<proteinExistence type="inferred from homology"/>
<dbReference type="PANTHER" id="PTHR13693:SF2">
    <property type="entry name" value="SERINE PALMITOYLTRANSFERASE 1"/>
    <property type="match status" value="1"/>
</dbReference>
<reference evidence="12" key="1">
    <citation type="submission" date="2021-05" db="EMBL/GenBank/DDBJ databases">
        <title>A free-living protist that lacks canonical eukaryotic 1 DNA replication and segregation systems.</title>
        <authorList>
            <person name="Salas-Leiva D.E."/>
            <person name="Tromer E.C."/>
            <person name="Curtis B.A."/>
            <person name="Jerlstrom-Hultqvist J."/>
            <person name="Kolisko M."/>
            <person name="Yi Z."/>
            <person name="Salas-Leiva J.S."/>
            <person name="Gallot-Lavallee L."/>
            <person name="Kops G.J.P.L."/>
            <person name="Archibald J.M."/>
            <person name="Simpson A.G.B."/>
            <person name="Roger A.J."/>
        </authorList>
    </citation>
    <scope>NUCLEOTIDE SEQUENCE</scope>
    <source>
        <strain evidence="12">BICM</strain>
    </source>
</reference>
<comment type="cofactor">
    <cofactor evidence="1">
        <name>pyridoxal 5'-phosphate</name>
        <dbReference type="ChEBI" id="CHEBI:597326"/>
    </cofactor>
</comment>
<evidence type="ECO:0000256" key="6">
    <source>
        <dbReference type="ARBA" id="ARBA00022679"/>
    </source>
</evidence>
<dbReference type="AlphaFoldDB" id="A0A8J6B9V9"/>
<evidence type="ECO:0000256" key="4">
    <source>
        <dbReference type="ARBA" id="ARBA00008392"/>
    </source>
</evidence>
<dbReference type="GO" id="GO:0004758">
    <property type="term" value="F:serine C-palmitoyltransferase activity"/>
    <property type="evidence" value="ECO:0007669"/>
    <property type="project" value="TreeGrafter"/>
</dbReference>
<keyword evidence="8" id="KW-0746">Sphingolipid metabolism</keyword>
<dbReference type="GO" id="GO:0030170">
    <property type="term" value="F:pyridoxal phosphate binding"/>
    <property type="evidence" value="ECO:0007669"/>
    <property type="project" value="InterPro"/>
</dbReference>
<dbReference type="EC" id="2.3.1.50" evidence="5"/>
<dbReference type="GO" id="GO:0005783">
    <property type="term" value="C:endoplasmic reticulum"/>
    <property type="evidence" value="ECO:0007669"/>
    <property type="project" value="TreeGrafter"/>
</dbReference>
<evidence type="ECO:0000256" key="9">
    <source>
        <dbReference type="ARBA" id="ARBA00023098"/>
    </source>
</evidence>
<feature type="domain" description="Aminotransferase class I/classII large" evidence="11">
    <location>
        <begin position="155"/>
        <end position="451"/>
    </location>
</feature>
<dbReference type="PANTHER" id="PTHR13693">
    <property type="entry name" value="CLASS II AMINOTRANSFERASE/8-AMINO-7-OXONONANOATE SYNTHASE"/>
    <property type="match status" value="1"/>
</dbReference>
<accession>A0A8J6B9V9</accession>
<comment type="pathway">
    <text evidence="2">Lipid metabolism; sphingolipid metabolism.</text>
</comment>
<evidence type="ECO:0000259" key="11">
    <source>
        <dbReference type="Pfam" id="PF00155"/>
    </source>
</evidence>
<gene>
    <name evidence="12" type="ORF">J8273_2689</name>
</gene>
<dbReference type="Pfam" id="PF00155">
    <property type="entry name" value="Aminotran_1_2"/>
    <property type="match status" value="1"/>
</dbReference>
<comment type="similarity">
    <text evidence="4">Belongs to the class-II pyridoxal-phosphate-dependent aminotransferase family.</text>
</comment>
<dbReference type="GO" id="GO:0046513">
    <property type="term" value="P:ceramide biosynthetic process"/>
    <property type="evidence" value="ECO:0007669"/>
    <property type="project" value="TreeGrafter"/>
</dbReference>
<dbReference type="GO" id="GO:0008483">
    <property type="term" value="F:transaminase activity"/>
    <property type="evidence" value="ECO:0007669"/>
    <property type="project" value="UniProtKB-KW"/>
</dbReference>
<dbReference type="InterPro" id="IPR015424">
    <property type="entry name" value="PyrdxlP-dep_Trfase"/>
</dbReference>
<evidence type="ECO:0000256" key="10">
    <source>
        <dbReference type="ARBA" id="ARBA00023315"/>
    </source>
</evidence>
<evidence type="ECO:0000256" key="1">
    <source>
        <dbReference type="ARBA" id="ARBA00001933"/>
    </source>
</evidence>
<evidence type="ECO:0000256" key="2">
    <source>
        <dbReference type="ARBA" id="ARBA00004760"/>
    </source>
</evidence>
<keyword evidence="7" id="KW-0663">Pyridoxal phosphate</keyword>
<keyword evidence="10" id="KW-0012">Acyltransferase</keyword>
<evidence type="ECO:0000256" key="8">
    <source>
        <dbReference type="ARBA" id="ARBA00022919"/>
    </source>
</evidence>
<dbReference type="InterPro" id="IPR015421">
    <property type="entry name" value="PyrdxlP-dep_Trfase_major"/>
</dbReference>
<dbReference type="Gene3D" id="3.40.640.10">
    <property type="entry name" value="Type I PLP-dependent aspartate aminotransferase-like (Major domain)"/>
    <property type="match status" value="1"/>
</dbReference>
<evidence type="ECO:0000313" key="12">
    <source>
        <dbReference type="EMBL" id="KAG9395777.1"/>
    </source>
</evidence>
<dbReference type="EMBL" id="JAHDYR010000008">
    <property type="protein sequence ID" value="KAG9395777.1"/>
    <property type="molecule type" value="Genomic_DNA"/>
</dbReference>
<keyword evidence="6" id="KW-0808">Transferase</keyword>
<dbReference type="OrthoDB" id="3168162at2759"/>
<sequence>MNFTQLLELLLKYIRVWDAFLYVVHKLRSSNDPMMIISQCLLGGFCLWIVFRFRTPRKRDLRPGDFEDRLTQFRAGRNPLAPKARQVAQDAYTIVRHGGLNDTDPHMNMTTVVITSPDEGERAVTDFSTTDFMRQSRSKGSRIAAEGTIAAFGVGSCGPRGFYGTITPHMDLENHIGEVMRSMINELITKTGKKMALTTDESHAAIAYSFGYATISSVISAFVKHQDYVVYDEAAPSSIQTGVNLSKSAHACAFSSTAVEGGRKPTLDAAIDRLEREAAVQKDDNSHLRRKFIVVEGISAQRGTLVDLPAVLAVARKHHWRVLIDDSFAIGVLGAKGRGTIEHYADQGLLSDPAVVEFIRDYVMVTFTFSNALGSIGGACFGTKESAEFQTLNGLGYIFSASAPPYLCTVASHSLRTITDESEADLATLRENAVYLQDKLVDAGLAVVSDPICPMKVIEMPFPGSVLPRGVREADGDDLARFDDVQTRYSRVCKTMRTTGGYLVDRTVFSELDPLPLPARSGVKVNVSSKHSKSEIDGLVRSLKMALDAEF</sequence>
<dbReference type="InterPro" id="IPR004839">
    <property type="entry name" value="Aminotransferase_I/II_large"/>
</dbReference>
<dbReference type="GO" id="GO:0016020">
    <property type="term" value="C:membrane"/>
    <property type="evidence" value="ECO:0007669"/>
    <property type="project" value="GOC"/>
</dbReference>
<organism evidence="12 13">
    <name type="scientific">Carpediemonas membranifera</name>
    <dbReference type="NCBI Taxonomy" id="201153"/>
    <lineage>
        <taxon>Eukaryota</taxon>
        <taxon>Metamonada</taxon>
        <taxon>Carpediemonas-like organisms</taxon>
        <taxon>Carpediemonas</taxon>
    </lineage>
</organism>
<evidence type="ECO:0000256" key="3">
    <source>
        <dbReference type="ARBA" id="ARBA00004991"/>
    </source>
</evidence>
<keyword evidence="9" id="KW-0443">Lipid metabolism</keyword>
<evidence type="ECO:0000256" key="7">
    <source>
        <dbReference type="ARBA" id="ARBA00022898"/>
    </source>
</evidence>
<keyword evidence="13" id="KW-1185">Reference proteome</keyword>
<protein>
    <recommendedName>
        <fullName evidence="5">serine C-palmitoyltransferase</fullName>
        <ecNumber evidence="5">2.3.1.50</ecNumber>
    </recommendedName>
</protein>
<comment type="caution">
    <text evidence="12">The sequence shown here is derived from an EMBL/GenBank/DDBJ whole genome shotgun (WGS) entry which is preliminary data.</text>
</comment>